<dbReference type="InterPro" id="IPR043129">
    <property type="entry name" value="ATPase_NBD"/>
</dbReference>
<dbReference type="PATRIC" id="fig|1561003.3.peg.791"/>
<evidence type="ECO:0000256" key="2">
    <source>
        <dbReference type="ARBA" id="ARBA00022741"/>
    </source>
</evidence>
<organism evidence="5 6">
    <name type="scientific">Candidatus Ichthyocystis hellenicum</name>
    <dbReference type="NCBI Taxonomy" id="1561003"/>
    <lineage>
        <taxon>Bacteria</taxon>
        <taxon>Pseudomonadati</taxon>
        <taxon>Pseudomonadota</taxon>
        <taxon>Betaproteobacteria</taxon>
        <taxon>Burkholderiales</taxon>
        <taxon>Candidatus Ichthyocystis</taxon>
    </lineage>
</organism>
<keyword evidence="6" id="KW-1185">Reference proteome</keyword>
<comment type="similarity">
    <text evidence="1 4">Belongs to the heat shock protein 70 family.</text>
</comment>
<dbReference type="Gene3D" id="3.90.640.10">
    <property type="entry name" value="Actin, Chain A, domain 4"/>
    <property type="match status" value="1"/>
</dbReference>
<evidence type="ECO:0000256" key="3">
    <source>
        <dbReference type="ARBA" id="ARBA00022840"/>
    </source>
</evidence>
<dbReference type="PRINTS" id="PR00301">
    <property type="entry name" value="HEATSHOCK70"/>
</dbReference>
<reference evidence="6" key="1">
    <citation type="submission" date="2015-11" db="EMBL/GenBank/DDBJ databases">
        <authorList>
            <person name="Seth-Smith H.M.B."/>
        </authorList>
    </citation>
    <scope>NUCLEOTIDE SEQUENCE [LARGE SCALE GENOMIC DNA]</scope>
    <source>
        <strain evidence="6">2013Ark11</strain>
    </source>
</reference>
<keyword evidence="2 4" id="KW-0547">Nucleotide-binding</keyword>
<evidence type="ECO:0000313" key="5">
    <source>
        <dbReference type="EMBL" id="CUT17616.1"/>
    </source>
</evidence>
<dbReference type="Gene3D" id="2.60.34.10">
    <property type="entry name" value="Substrate Binding Domain Of DNAk, Chain A, domain 1"/>
    <property type="match status" value="1"/>
</dbReference>
<dbReference type="PROSITE" id="PS00329">
    <property type="entry name" value="HSP70_2"/>
    <property type="match status" value="1"/>
</dbReference>
<dbReference type="PANTHER" id="PTHR19375">
    <property type="entry name" value="HEAT SHOCK PROTEIN 70KDA"/>
    <property type="match status" value="1"/>
</dbReference>
<dbReference type="SUPFAM" id="SSF100920">
    <property type="entry name" value="Heat shock protein 70kD (HSP70), peptide-binding domain"/>
    <property type="match status" value="1"/>
</dbReference>
<sequence length="599" mass="65948">MTSLISISEPEDSLAYPDGYAVVGIDLGTTNSLVATYSTSGGVYVIASDAKNLLLPSAVCYTDQETFVGHEALKFISDPEKRVFLSTKRYTGPLSSDQKQEIKSIYNEEQFGAYASFNTSAGKKSAIDIAADILLTLKKKAEFHLNKPVRGAVITVPAHFNNTQRQATRLAAHHAGLPVLRLINEPTAAAIAYGLEKKKNGYFMIYDLGGGTFDVSLLHLSDNIFEVIATGGNPTLGGDNFDRTLFDILCRNHKQIDQKEWIHYRLAVRSIKEKLSSETQSEYTLLTPSGDNIIGKISRQQFEEATNHLLQKTISISNTVVRQSGVPYDDLDGIVLVGGATMMPAVYKELKNLFGKNPLNDVNPNCVVAIGAASQAHQLASSETKKSLLLDITPLSLGIEVMGGLMEVIVPKHTPLPTTKEEIFTTFKDGQTGFTLKVLQGERNRAEDCHTIGSFNLNGLPPKIAGSIRIRVIFQIDVDGLLSVTAESIDSDHVEHLETVWTNELESAGEDKISSEIIEKDIIIKHKIEKKMEAQILIQSVDRFLQNISKTEKNKDLVDRITAQSNLLKNYLDTNDLEEIDINTLSKEVEQLNIIAKET</sequence>
<dbReference type="GO" id="GO:0140662">
    <property type="term" value="F:ATP-dependent protein folding chaperone"/>
    <property type="evidence" value="ECO:0007669"/>
    <property type="project" value="InterPro"/>
</dbReference>
<dbReference type="RefSeq" id="WP_092490490.1">
    <property type="nucleotide sequence ID" value="NZ_LN906597.1"/>
</dbReference>
<gene>
    <name evidence="5" type="primary">hscA</name>
    <name evidence="5" type="ORF">Ark11_0790</name>
</gene>
<name>A0A0S4M313_9BURK</name>
<evidence type="ECO:0000313" key="6">
    <source>
        <dbReference type="Proteomes" id="UP000198651"/>
    </source>
</evidence>
<evidence type="ECO:0000256" key="4">
    <source>
        <dbReference type="RuleBase" id="RU003322"/>
    </source>
</evidence>
<proteinExistence type="inferred from homology"/>
<dbReference type="Gene3D" id="3.30.420.40">
    <property type="match status" value="2"/>
</dbReference>
<dbReference type="PROSITE" id="PS00297">
    <property type="entry name" value="HSP70_1"/>
    <property type="match status" value="1"/>
</dbReference>
<dbReference type="InterPro" id="IPR018181">
    <property type="entry name" value="Heat_shock_70_CS"/>
</dbReference>
<dbReference type="STRING" id="1561003.Ark11_0790"/>
<keyword evidence="3 4" id="KW-0067">ATP-binding</keyword>
<dbReference type="InterPro" id="IPR013126">
    <property type="entry name" value="Hsp_70_fam"/>
</dbReference>
<accession>A0A0S4M313</accession>
<dbReference type="SUPFAM" id="SSF53067">
    <property type="entry name" value="Actin-like ATPase domain"/>
    <property type="match status" value="2"/>
</dbReference>
<dbReference type="OrthoDB" id="9766019at2"/>
<dbReference type="EMBL" id="LN906597">
    <property type="protein sequence ID" value="CUT17616.1"/>
    <property type="molecule type" value="Genomic_DNA"/>
</dbReference>
<dbReference type="InterPro" id="IPR029047">
    <property type="entry name" value="HSP70_peptide-bd_sf"/>
</dbReference>
<dbReference type="Proteomes" id="UP000198651">
    <property type="component" value="Chromosome I"/>
</dbReference>
<dbReference type="GO" id="GO:0005524">
    <property type="term" value="F:ATP binding"/>
    <property type="evidence" value="ECO:0007669"/>
    <property type="project" value="UniProtKB-KW"/>
</dbReference>
<dbReference type="Pfam" id="PF00012">
    <property type="entry name" value="HSP70"/>
    <property type="match status" value="1"/>
</dbReference>
<dbReference type="AlphaFoldDB" id="A0A0S4M313"/>
<evidence type="ECO:0000256" key="1">
    <source>
        <dbReference type="ARBA" id="ARBA00007381"/>
    </source>
</evidence>
<protein>
    <submittedName>
        <fullName evidence="5">Chaperone protein HscA, Hsp70 protein</fullName>
    </submittedName>
</protein>
<dbReference type="PROSITE" id="PS01036">
    <property type="entry name" value="HSP70_3"/>
    <property type="match status" value="1"/>
</dbReference>